<keyword evidence="2" id="KW-1185">Reference proteome</keyword>
<dbReference type="InterPro" id="IPR015867">
    <property type="entry name" value="N-reg_PII/ATP_PRibTrfase_C"/>
</dbReference>
<dbReference type="RefSeq" id="WP_249317385.1">
    <property type="nucleotide sequence ID" value="NZ_JACRSR010000006.1"/>
</dbReference>
<evidence type="ECO:0008006" key="3">
    <source>
        <dbReference type="Google" id="ProtNLM"/>
    </source>
</evidence>
<gene>
    <name evidence="1" type="ORF">H8696_10495</name>
</gene>
<organism evidence="1 2">
    <name type="scientific">Gehongia tenuis</name>
    <dbReference type="NCBI Taxonomy" id="2763655"/>
    <lineage>
        <taxon>Bacteria</taxon>
        <taxon>Bacillati</taxon>
        <taxon>Bacillota</taxon>
        <taxon>Clostridia</taxon>
        <taxon>Christensenellales</taxon>
        <taxon>Christensenellaceae</taxon>
        <taxon>Gehongia</taxon>
    </lineage>
</organism>
<evidence type="ECO:0000313" key="2">
    <source>
        <dbReference type="Proteomes" id="UP000623172"/>
    </source>
</evidence>
<dbReference type="EMBL" id="JACRSR010000006">
    <property type="protein sequence ID" value="MBC8532272.1"/>
    <property type="molecule type" value="Genomic_DNA"/>
</dbReference>
<dbReference type="AlphaFoldDB" id="A0A926D6J4"/>
<evidence type="ECO:0000313" key="1">
    <source>
        <dbReference type="EMBL" id="MBC8532272.1"/>
    </source>
</evidence>
<dbReference type="Gene3D" id="3.30.70.120">
    <property type="match status" value="1"/>
</dbReference>
<reference evidence="1" key="1">
    <citation type="submission" date="2020-08" db="EMBL/GenBank/DDBJ databases">
        <title>Genome public.</title>
        <authorList>
            <person name="Liu C."/>
            <person name="Sun Q."/>
        </authorList>
    </citation>
    <scope>NUCLEOTIDE SEQUENCE</scope>
    <source>
        <strain evidence="1">NSJ-53</strain>
    </source>
</reference>
<proteinExistence type="predicted"/>
<protein>
    <recommendedName>
        <fullName evidence="3">Nitrogen regulatory protein P-II</fullName>
    </recommendedName>
</protein>
<sequence length="114" mass="12366">MRLLVLILNKVELLDELLTAFTDCGIQGATILTSTGMARELARADGNNDVPFLGSLRALLDPEREENKTIFTVLREDQVGGAVETIEAVVGDLSDPDTGILFTLPVDYMKGMGR</sequence>
<name>A0A926D6J4_9FIRM</name>
<dbReference type="InterPro" id="IPR011322">
    <property type="entry name" value="N-reg_PII-like_a/b"/>
</dbReference>
<dbReference type="SUPFAM" id="SSF54913">
    <property type="entry name" value="GlnB-like"/>
    <property type="match status" value="1"/>
</dbReference>
<dbReference type="Proteomes" id="UP000623172">
    <property type="component" value="Unassembled WGS sequence"/>
</dbReference>
<comment type="caution">
    <text evidence="1">The sequence shown here is derived from an EMBL/GenBank/DDBJ whole genome shotgun (WGS) entry which is preliminary data.</text>
</comment>
<accession>A0A926D6J4</accession>